<keyword evidence="2" id="KW-1185">Reference proteome</keyword>
<accession>A0ABT0GCU3</accession>
<proteinExistence type="predicted"/>
<organism evidence="1 2">
    <name type="scientific">Pseudomarimonas salicorniae</name>
    <dbReference type="NCBI Taxonomy" id="2933270"/>
    <lineage>
        <taxon>Bacteria</taxon>
        <taxon>Pseudomonadati</taxon>
        <taxon>Pseudomonadota</taxon>
        <taxon>Gammaproteobacteria</taxon>
        <taxon>Lysobacterales</taxon>
        <taxon>Lysobacteraceae</taxon>
        <taxon>Pseudomarimonas</taxon>
    </lineage>
</organism>
<name>A0ABT0GCU3_9GAMM</name>
<dbReference type="EMBL" id="JALNMH010000001">
    <property type="protein sequence ID" value="MCK7592354.1"/>
    <property type="molecule type" value="Genomic_DNA"/>
</dbReference>
<gene>
    <name evidence="1" type="ORF">M0G41_01575</name>
</gene>
<sequence>MSEVGTWLHEAYTAFAVMRNDAPILRIARLDSVLGLRNRGRAALS</sequence>
<evidence type="ECO:0000313" key="1">
    <source>
        <dbReference type="EMBL" id="MCK7592354.1"/>
    </source>
</evidence>
<dbReference type="Proteomes" id="UP001431449">
    <property type="component" value="Unassembled WGS sequence"/>
</dbReference>
<reference evidence="1" key="1">
    <citation type="submission" date="2022-04" db="EMBL/GenBank/DDBJ databases">
        <title>Lysobacter sp. CAU 1642 isolated from sea sand.</title>
        <authorList>
            <person name="Kim W."/>
        </authorList>
    </citation>
    <scope>NUCLEOTIDE SEQUENCE</scope>
    <source>
        <strain evidence="1">CAU 1642</strain>
    </source>
</reference>
<dbReference type="RefSeq" id="WP_248204462.1">
    <property type="nucleotide sequence ID" value="NZ_JALNMH010000001.1"/>
</dbReference>
<comment type="caution">
    <text evidence="1">The sequence shown here is derived from an EMBL/GenBank/DDBJ whole genome shotgun (WGS) entry which is preliminary data.</text>
</comment>
<evidence type="ECO:0000313" key="2">
    <source>
        <dbReference type="Proteomes" id="UP001431449"/>
    </source>
</evidence>
<protein>
    <submittedName>
        <fullName evidence="1">Uncharacterized protein</fullName>
    </submittedName>
</protein>